<proteinExistence type="predicted"/>
<dbReference type="EMBL" id="VJMH01000081">
    <property type="protein sequence ID" value="KAF0719273.1"/>
    <property type="molecule type" value="Genomic_DNA"/>
</dbReference>
<sequence>MSMWLQEALANALGFAETQDIATFIQSIETPDEIYEAVVQMIGDEKSAVAREIAGRLVQERNPAPAAPVVAAPTVPKPRPPGASPITNCLECGLIEYHGELECASCHAPLHYVDERPEAAEARAHRDRLLANDASLSQRTVVHDMNAHFDDDKRAREDAAAVGSMMIQIDLVNRRIEAAPSASSEQTAMLAHLAAEMERDNTSTRKGKMQSAAAPLVHAGHVDLDATDDFF</sequence>
<reference evidence="1" key="2">
    <citation type="submission" date="2019-06" db="EMBL/GenBank/DDBJ databases">
        <title>Genomics analysis of Aphanomyces spp. identifies a new class of oomycete effector associated with host adaptation.</title>
        <authorList>
            <person name="Gaulin E."/>
        </authorList>
    </citation>
    <scope>NUCLEOTIDE SEQUENCE</scope>
    <source>
        <strain evidence="1">CBS 578.67</strain>
    </source>
</reference>
<dbReference type="AlphaFoldDB" id="A0A485K7V5"/>
<evidence type="ECO:0000313" key="2">
    <source>
        <dbReference type="EMBL" id="VFT78379.1"/>
    </source>
</evidence>
<reference evidence="2 3" key="1">
    <citation type="submission" date="2019-03" db="EMBL/GenBank/DDBJ databases">
        <authorList>
            <person name="Gaulin E."/>
            <person name="Dumas B."/>
        </authorList>
    </citation>
    <scope>NUCLEOTIDE SEQUENCE [LARGE SCALE GENOMIC DNA]</scope>
    <source>
        <strain evidence="2">CBS 568.67</strain>
    </source>
</reference>
<dbReference type="EMBL" id="CAADRA010000081">
    <property type="protein sequence ID" value="VFT78379.1"/>
    <property type="molecule type" value="Genomic_DNA"/>
</dbReference>
<gene>
    <name evidence="2" type="primary">Aste57867_1159</name>
    <name evidence="1" type="ORF">As57867_001158</name>
    <name evidence="2" type="ORF">ASTE57867_1159</name>
</gene>
<accession>A0A485K7V5</accession>
<name>A0A485K7V5_9STRA</name>
<evidence type="ECO:0000313" key="3">
    <source>
        <dbReference type="Proteomes" id="UP000332933"/>
    </source>
</evidence>
<organism evidence="2 3">
    <name type="scientific">Aphanomyces stellatus</name>
    <dbReference type="NCBI Taxonomy" id="120398"/>
    <lineage>
        <taxon>Eukaryota</taxon>
        <taxon>Sar</taxon>
        <taxon>Stramenopiles</taxon>
        <taxon>Oomycota</taxon>
        <taxon>Saprolegniomycetes</taxon>
        <taxon>Saprolegniales</taxon>
        <taxon>Verrucalvaceae</taxon>
        <taxon>Aphanomyces</taxon>
    </lineage>
</organism>
<dbReference type="OrthoDB" id="338816at2759"/>
<evidence type="ECO:0000313" key="1">
    <source>
        <dbReference type="EMBL" id="KAF0719273.1"/>
    </source>
</evidence>
<dbReference type="Proteomes" id="UP000332933">
    <property type="component" value="Unassembled WGS sequence"/>
</dbReference>
<keyword evidence="3" id="KW-1185">Reference proteome</keyword>
<protein>
    <submittedName>
        <fullName evidence="2">Aste57867_1159 protein</fullName>
    </submittedName>
</protein>